<feature type="compositionally biased region" description="Polar residues" evidence="1">
    <location>
        <begin position="1"/>
        <end position="11"/>
    </location>
</feature>
<dbReference type="Pfam" id="PF00646">
    <property type="entry name" value="F-box"/>
    <property type="match status" value="1"/>
</dbReference>
<proteinExistence type="predicted"/>
<dbReference type="EMBL" id="RWGY01000007">
    <property type="protein sequence ID" value="TVU38268.1"/>
    <property type="molecule type" value="Genomic_DNA"/>
</dbReference>
<feature type="non-terminal residue" evidence="3">
    <location>
        <position position="1"/>
    </location>
</feature>
<dbReference type="Proteomes" id="UP000324897">
    <property type="component" value="Chromosome 4"/>
</dbReference>
<accession>A0A5J9VR16</accession>
<keyword evidence="4" id="KW-1185">Reference proteome</keyword>
<evidence type="ECO:0000313" key="4">
    <source>
        <dbReference type="Proteomes" id="UP000324897"/>
    </source>
</evidence>
<evidence type="ECO:0000259" key="2">
    <source>
        <dbReference type="Pfam" id="PF00646"/>
    </source>
</evidence>
<evidence type="ECO:0000313" key="3">
    <source>
        <dbReference type="EMBL" id="TVU38268.1"/>
    </source>
</evidence>
<sequence>MATGYVTSTTGGAKKRRVDAHGGQGEEAVPLPVVRISALPDELRQRILTQLTLKEAIRTGALALGWRDLWKSRWSNRSSIEIHLRSRDDLQRELDALPQPRRRLDCFSIIMDICKLSST</sequence>
<dbReference type="Gramene" id="TVU38268">
    <property type="protein sequence ID" value="TVU38268"/>
    <property type="gene ID" value="EJB05_11627"/>
</dbReference>
<name>A0A5J9VR16_9POAL</name>
<dbReference type="AlphaFoldDB" id="A0A5J9VR16"/>
<dbReference type="InterPro" id="IPR036047">
    <property type="entry name" value="F-box-like_dom_sf"/>
</dbReference>
<evidence type="ECO:0000256" key="1">
    <source>
        <dbReference type="SAM" id="MobiDB-lite"/>
    </source>
</evidence>
<dbReference type="SUPFAM" id="SSF81383">
    <property type="entry name" value="F-box domain"/>
    <property type="match status" value="1"/>
</dbReference>
<gene>
    <name evidence="3" type="ORF">EJB05_11627</name>
</gene>
<protein>
    <recommendedName>
        <fullName evidence="2">F-box domain-containing protein</fullName>
    </recommendedName>
</protein>
<dbReference type="InterPro" id="IPR001810">
    <property type="entry name" value="F-box_dom"/>
</dbReference>
<reference evidence="3 4" key="1">
    <citation type="journal article" date="2019" name="Sci. Rep.">
        <title>A high-quality genome of Eragrostis curvula grass provides insights into Poaceae evolution and supports new strategies to enhance forage quality.</title>
        <authorList>
            <person name="Carballo J."/>
            <person name="Santos B.A.C.M."/>
            <person name="Zappacosta D."/>
            <person name="Garbus I."/>
            <person name="Selva J.P."/>
            <person name="Gallo C.A."/>
            <person name="Diaz A."/>
            <person name="Albertini E."/>
            <person name="Caccamo M."/>
            <person name="Echenique V."/>
        </authorList>
    </citation>
    <scope>NUCLEOTIDE SEQUENCE [LARGE SCALE GENOMIC DNA]</scope>
    <source>
        <strain evidence="4">cv. Victoria</strain>
        <tissue evidence="3">Leaf</tissue>
    </source>
</reference>
<dbReference type="OrthoDB" id="677679at2759"/>
<comment type="caution">
    <text evidence="3">The sequence shown here is derived from an EMBL/GenBank/DDBJ whole genome shotgun (WGS) entry which is preliminary data.</text>
</comment>
<organism evidence="3 4">
    <name type="scientific">Eragrostis curvula</name>
    <name type="common">weeping love grass</name>
    <dbReference type="NCBI Taxonomy" id="38414"/>
    <lineage>
        <taxon>Eukaryota</taxon>
        <taxon>Viridiplantae</taxon>
        <taxon>Streptophyta</taxon>
        <taxon>Embryophyta</taxon>
        <taxon>Tracheophyta</taxon>
        <taxon>Spermatophyta</taxon>
        <taxon>Magnoliopsida</taxon>
        <taxon>Liliopsida</taxon>
        <taxon>Poales</taxon>
        <taxon>Poaceae</taxon>
        <taxon>PACMAD clade</taxon>
        <taxon>Chloridoideae</taxon>
        <taxon>Eragrostideae</taxon>
        <taxon>Eragrostidinae</taxon>
        <taxon>Eragrostis</taxon>
    </lineage>
</organism>
<feature type="region of interest" description="Disordered" evidence="1">
    <location>
        <begin position="1"/>
        <end position="24"/>
    </location>
</feature>
<feature type="domain" description="F-box" evidence="2">
    <location>
        <begin position="36"/>
        <end position="76"/>
    </location>
</feature>